<evidence type="ECO:0000313" key="6">
    <source>
        <dbReference type="EMBL" id="AJF06951.1"/>
    </source>
</evidence>
<feature type="transmembrane region" description="Helical" evidence="5">
    <location>
        <begin position="6"/>
        <end position="23"/>
    </location>
</feature>
<feature type="repeat" description="TPR" evidence="4">
    <location>
        <begin position="100"/>
        <end position="133"/>
    </location>
</feature>
<keyword evidence="2 4" id="KW-0802">TPR repeat</keyword>
<feature type="repeat" description="TPR" evidence="4">
    <location>
        <begin position="66"/>
        <end position="99"/>
    </location>
</feature>
<evidence type="ECO:0000256" key="5">
    <source>
        <dbReference type="SAM" id="Phobius"/>
    </source>
</evidence>
<dbReference type="Pfam" id="PF00515">
    <property type="entry name" value="TPR_1"/>
    <property type="match status" value="1"/>
</dbReference>
<sequence>MKKETLAFVIVALIVGILLGVLFSRVGDKGPRATSGTATAPPAPAVNYQENIKTLEQIVAREPENRNAWVQLGHNYFDSNRPMEAIEAYSKALELNGNDTDVLVDQGIMFRRVGWFDKAVENFNRALDINPRHQQALFNLGVVYRYDLQDYDKARETWSRYLEINPSGPGSDQIRAEMSFLEAHPTPPAGAPAQ</sequence>
<evidence type="ECO:0000256" key="3">
    <source>
        <dbReference type="ARBA" id="ARBA00023078"/>
    </source>
</evidence>
<dbReference type="PANTHER" id="PTHR44943:SF9">
    <property type="entry name" value="TPR-REPEAT-CONTAINING PROTEIN"/>
    <property type="match status" value="1"/>
</dbReference>
<dbReference type="OrthoDB" id="5338908at2"/>
<keyword evidence="1" id="KW-0677">Repeat</keyword>
<dbReference type="Proteomes" id="UP000035036">
    <property type="component" value="Chromosome"/>
</dbReference>
<organism evidence="6 7">
    <name type="scientific">Geoalkalibacter subterraneus</name>
    <dbReference type="NCBI Taxonomy" id="483547"/>
    <lineage>
        <taxon>Bacteria</taxon>
        <taxon>Pseudomonadati</taxon>
        <taxon>Thermodesulfobacteriota</taxon>
        <taxon>Desulfuromonadia</taxon>
        <taxon>Desulfuromonadales</taxon>
        <taxon>Geoalkalibacteraceae</taxon>
        <taxon>Geoalkalibacter</taxon>
    </lineage>
</organism>
<dbReference type="KEGG" id="gsb:GSUB_10820"/>
<dbReference type="STRING" id="483547.GSUB_10820"/>
<dbReference type="Pfam" id="PF13432">
    <property type="entry name" value="TPR_16"/>
    <property type="match status" value="1"/>
</dbReference>
<keyword evidence="5" id="KW-0812">Transmembrane</keyword>
<dbReference type="RefSeq" id="WP_040200791.1">
    <property type="nucleotide sequence ID" value="NZ_CP010311.1"/>
</dbReference>
<dbReference type="AlphaFoldDB" id="A0A0B5FTK3"/>
<name>A0A0B5FTK3_9BACT</name>
<keyword evidence="5" id="KW-0472">Membrane</keyword>
<keyword evidence="7" id="KW-1185">Reference proteome</keyword>
<evidence type="ECO:0000256" key="1">
    <source>
        <dbReference type="ARBA" id="ARBA00022737"/>
    </source>
</evidence>
<keyword evidence="5" id="KW-1133">Transmembrane helix</keyword>
<dbReference type="Gene3D" id="1.25.40.10">
    <property type="entry name" value="Tetratricopeptide repeat domain"/>
    <property type="match status" value="1"/>
</dbReference>
<keyword evidence="3" id="KW-0793">Thylakoid</keyword>
<dbReference type="HOGENOM" id="CLU_094894_0_0_7"/>
<reference evidence="6 7" key="1">
    <citation type="journal article" date="2015" name="Genome Announc.">
        <title>Genomes of Geoalkalibacter ferrihydriticus Z-0531T and Geoalkalibacter subterraneus Red1T, Two Haloalkaliphilic Metal-Reducing Deltaproteobacteria.</title>
        <authorList>
            <person name="Badalamenti J.P."/>
            <person name="Krajmalnik-Brown R."/>
            <person name="Torres C.I."/>
            <person name="Bond D.R."/>
        </authorList>
    </citation>
    <scope>NUCLEOTIDE SEQUENCE [LARGE SCALE GENOMIC DNA]</scope>
    <source>
        <strain evidence="6 7">Red1</strain>
    </source>
</reference>
<gene>
    <name evidence="6" type="ORF">GSUB_10820</name>
</gene>
<dbReference type="SUPFAM" id="SSF48452">
    <property type="entry name" value="TPR-like"/>
    <property type="match status" value="1"/>
</dbReference>
<evidence type="ECO:0000313" key="7">
    <source>
        <dbReference type="Proteomes" id="UP000035036"/>
    </source>
</evidence>
<dbReference type="InterPro" id="IPR011990">
    <property type="entry name" value="TPR-like_helical_dom_sf"/>
</dbReference>
<accession>A0A0B5FTK3</accession>
<dbReference type="PROSITE" id="PS50005">
    <property type="entry name" value="TPR"/>
    <property type="match status" value="2"/>
</dbReference>
<evidence type="ECO:0000256" key="4">
    <source>
        <dbReference type="PROSITE-ProRule" id="PRU00339"/>
    </source>
</evidence>
<evidence type="ECO:0000256" key="2">
    <source>
        <dbReference type="ARBA" id="ARBA00022803"/>
    </source>
</evidence>
<dbReference type="PROSITE" id="PS50293">
    <property type="entry name" value="TPR_REGION"/>
    <property type="match status" value="1"/>
</dbReference>
<proteinExistence type="predicted"/>
<dbReference type="InterPro" id="IPR051685">
    <property type="entry name" value="Ycf3/AcsC/BcsC/TPR_MFPF"/>
</dbReference>
<dbReference type="SMART" id="SM00028">
    <property type="entry name" value="TPR"/>
    <property type="match status" value="3"/>
</dbReference>
<dbReference type="EMBL" id="CP010311">
    <property type="protein sequence ID" value="AJF06951.1"/>
    <property type="molecule type" value="Genomic_DNA"/>
</dbReference>
<dbReference type="InterPro" id="IPR019734">
    <property type="entry name" value="TPR_rpt"/>
</dbReference>
<protein>
    <submittedName>
        <fullName evidence="6">Uncharacterized protein</fullName>
    </submittedName>
</protein>
<dbReference type="PANTHER" id="PTHR44943">
    <property type="entry name" value="CELLULOSE SYNTHASE OPERON PROTEIN C"/>
    <property type="match status" value="1"/>
</dbReference>